<dbReference type="AlphaFoldDB" id="A0A381FLD3"/>
<evidence type="ECO:0008006" key="3">
    <source>
        <dbReference type="Google" id="ProtNLM"/>
    </source>
</evidence>
<dbReference type="EMBL" id="UFVR01000004">
    <property type="protein sequence ID" value="SUX47349.1"/>
    <property type="molecule type" value="Genomic_DNA"/>
</dbReference>
<gene>
    <name evidence="1" type="ORF">NCTC13532_02915</name>
</gene>
<reference evidence="1 2" key="1">
    <citation type="submission" date="2018-06" db="EMBL/GenBank/DDBJ databases">
        <authorList>
            <consortium name="Pathogen Informatics"/>
            <person name="Doyle S."/>
        </authorList>
    </citation>
    <scope>NUCLEOTIDE SEQUENCE [LARGE SCALE GENOMIC DNA]</scope>
    <source>
        <strain evidence="1 2">NCTC13532</strain>
    </source>
</reference>
<evidence type="ECO:0000313" key="1">
    <source>
        <dbReference type="EMBL" id="SUX47349.1"/>
    </source>
</evidence>
<organism evidence="1 2">
    <name type="scientific">Chryseobacterium indoltheticum</name>
    <dbReference type="NCBI Taxonomy" id="254"/>
    <lineage>
        <taxon>Bacteria</taxon>
        <taxon>Pseudomonadati</taxon>
        <taxon>Bacteroidota</taxon>
        <taxon>Flavobacteriia</taxon>
        <taxon>Flavobacteriales</taxon>
        <taxon>Weeksellaceae</taxon>
        <taxon>Chryseobacterium group</taxon>
        <taxon>Chryseobacterium</taxon>
    </lineage>
</organism>
<name>A0A381FLD3_9FLAO</name>
<proteinExistence type="predicted"/>
<accession>A0A381FLD3</accession>
<sequence>MMKKIQLFTCLFISIGIFSQNQQLNYDEFPKPVPSVSYNATYQEMPVSTATGIPNISIPVGGISSQGDKISENLTLSYNPYNVNDNDFVSEVGLGWTLFSGGTISRQIVGGLDEFFDNASASNYNLNTFDDIYYYNLPNGVSGKFKIYRDISDNTFTITNYDRNSIKMEFTKTSNTATLIINSFTLTDDKGYKYLFSDFSQSVSTAENKLFRSAFFITSIKNPNGIELLTYEYQKNNQYISGTSTLLYQNCKLKKINSIGLGNIDIEYEYDSSLNNSFNDSYSISKIKAQNQFGNNLFEYNFEYSFKQFSKFNNSKRVLEKISKKNYENPNSPEITKFEYYTTSLTDENKLASITPFCSYTLNPQIIFPEKINIALLKRIIHPTGGVTEYNFEPNEFFLDKNTNNYIATLENYVDPYIQSITHQNSFTYNSSQNSTINWVLSGDPSKKKKIYIHFYAEPWRVLIPVGGGGGLETDPGDGTTPVLQPNLEAKFKIDNGTIEFNSCGITESPFDYSQNISIEIYPGNHTIEIITPNRKGNVIIYELVNNDPPYRNVAYQESARIKNIKTYQSLSDADPIKTVNYSYNLFDEPLSPSGAKFANENPYFYSEYILYKNVRTSEGENMGYVNNYFKLPSDYPDTFVNISGAQHAVKNYYNLTQSGLLSKKSIFNNSNNKIKEFIYDYELQQSNGIVEIATGYGYMRLGVIKKLKVQETDFLANQIITNKRESNYENKFRFNNISSTKEISSDGTVTEKIYNYPSLLTIVGQTNEYQHLIDNNIKGIPIQIIEKKNGAVVSTVDTKYANSSLYPTSVISENAFDGSLKTAIRYDKYDNKGNLLQYTANIDENTGEGFPTTLVYGYNQTLPIVKIEGAKVSDLKFILTPVGSPGIVALSDQDVDDVSEKSLMEGLDEYRNNFKLKDFMVTTFTYDPLIGITSVTPPNGVREIYKYDNNGKLKMVVDVNGNILNEYKYNVKPQP</sequence>
<protein>
    <recommendedName>
        <fullName evidence="3">YD repeat-containing protein</fullName>
    </recommendedName>
</protein>
<evidence type="ECO:0000313" key="2">
    <source>
        <dbReference type="Proteomes" id="UP000254282"/>
    </source>
</evidence>
<dbReference type="Proteomes" id="UP000254282">
    <property type="component" value="Unassembled WGS sequence"/>
</dbReference>